<reference evidence="1 2" key="1">
    <citation type="journal article" date="2022" name="bioRxiv">
        <title>Genomics of Preaxostyla Flagellates Illuminates Evolutionary Transitions and the Path Towards Mitochondrial Loss.</title>
        <authorList>
            <person name="Novak L.V.F."/>
            <person name="Treitli S.C."/>
            <person name="Pyrih J."/>
            <person name="Halakuc P."/>
            <person name="Pipaliya S.V."/>
            <person name="Vacek V."/>
            <person name="Brzon O."/>
            <person name="Soukal P."/>
            <person name="Eme L."/>
            <person name="Dacks J.B."/>
            <person name="Karnkowska A."/>
            <person name="Elias M."/>
            <person name="Hampl V."/>
        </authorList>
    </citation>
    <scope>NUCLEOTIDE SEQUENCE [LARGE SCALE GENOMIC DNA]</scope>
    <source>
        <strain evidence="1">NAU3</strain>
        <tissue evidence="1">Gut</tissue>
    </source>
</reference>
<dbReference type="EMBL" id="JARBJD010000069">
    <property type="protein sequence ID" value="KAK2955236.1"/>
    <property type="molecule type" value="Genomic_DNA"/>
</dbReference>
<protein>
    <submittedName>
        <fullName evidence="1">Uncharacterized protein</fullName>
    </submittedName>
</protein>
<evidence type="ECO:0000313" key="1">
    <source>
        <dbReference type="EMBL" id="KAK2955236.1"/>
    </source>
</evidence>
<comment type="caution">
    <text evidence="1">The sequence shown here is derived from an EMBL/GenBank/DDBJ whole genome shotgun (WGS) entry which is preliminary data.</text>
</comment>
<dbReference type="Proteomes" id="UP001281761">
    <property type="component" value="Unassembled WGS sequence"/>
</dbReference>
<sequence length="101" mass="11683">MLFVGRCGEEGTVRRHSLCRTALDRRRLNETWQSQGVSGRVLGSNRDKMVETGWCSHIVMWVKGREHANADRQPLLRLAINSRVPHITTLGPFCGRERWRE</sequence>
<keyword evidence="2" id="KW-1185">Reference proteome</keyword>
<accession>A0ABQ9XUT9</accession>
<organism evidence="1 2">
    <name type="scientific">Blattamonas nauphoetae</name>
    <dbReference type="NCBI Taxonomy" id="2049346"/>
    <lineage>
        <taxon>Eukaryota</taxon>
        <taxon>Metamonada</taxon>
        <taxon>Preaxostyla</taxon>
        <taxon>Oxymonadida</taxon>
        <taxon>Blattamonas</taxon>
    </lineage>
</organism>
<proteinExistence type="predicted"/>
<evidence type="ECO:0000313" key="2">
    <source>
        <dbReference type="Proteomes" id="UP001281761"/>
    </source>
</evidence>
<name>A0ABQ9XUT9_9EUKA</name>
<gene>
    <name evidence="1" type="ORF">BLNAU_9788</name>
</gene>